<name>A0ABY3TJS8_9MYCO</name>
<accession>A0ABY3TJS8</accession>
<evidence type="ECO:0000313" key="1">
    <source>
        <dbReference type="EMBL" id="ULN39651.1"/>
    </source>
</evidence>
<evidence type="ECO:0000313" key="2">
    <source>
        <dbReference type="Proteomes" id="UP001055337"/>
    </source>
</evidence>
<dbReference type="EMBL" id="CP092362">
    <property type="protein sequence ID" value="ULN39651.1"/>
    <property type="molecule type" value="Genomic_DNA"/>
</dbReference>
<keyword evidence="2" id="KW-1185">Reference proteome</keyword>
<dbReference type="RefSeq" id="WP_240176564.1">
    <property type="nucleotide sequence ID" value="NZ_CP092362.2"/>
</dbReference>
<organism evidence="1 2">
    <name type="scientific">Mycolicibacterium crocinum</name>
    <dbReference type="NCBI Taxonomy" id="388459"/>
    <lineage>
        <taxon>Bacteria</taxon>
        <taxon>Bacillati</taxon>
        <taxon>Actinomycetota</taxon>
        <taxon>Actinomycetes</taxon>
        <taxon>Mycobacteriales</taxon>
        <taxon>Mycobacteriaceae</taxon>
        <taxon>Mycolicibacterium</taxon>
    </lineage>
</organism>
<reference evidence="1" key="1">
    <citation type="submission" date="2022-08" db="EMBL/GenBank/DDBJ databases">
        <title>Whole genome sequencing of non-tuberculosis mycobacteria type-strains.</title>
        <authorList>
            <person name="Igarashi Y."/>
            <person name="Osugi A."/>
            <person name="Mitarai S."/>
        </authorList>
    </citation>
    <scope>NUCLEOTIDE SEQUENCE</scope>
    <source>
        <strain evidence="1">JCM 16369</strain>
    </source>
</reference>
<dbReference type="Proteomes" id="UP001055337">
    <property type="component" value="Chromosome"/>
</dbReference>
<sequence>MPVNCLCPDLVGKTWEPGAFEKLLSDVGREIIGAYGEEGRAAQRT</sequence>
<protein>
    <submittedName>
        <fullName evidence="1">Uncharacterized protein</fullName>
    </submittedName>
</protein>
<proteinExistence type="predicted"/>
<gene>
    <name evidence="1" type="ORF">MI149_18160</name>
</gene>